<dbReference type="PROSITE" id="PS52019">
    <property type="entry name" value="PKS_MFAS_DH"/>
    <property type="match status" value="1"/>
</dbReference>
<dbReference type="InterPro" id="IPR049900">
    <property type="entry name" value="PKS_mFAS_DH"/>
</dbReference>
<proteinExistence type="predicted"/>
<reference evidence="3" key="2">
    <citation type="submission" date="2023-03" db="EMBL/GenBank/DDBJ databases">
        <authorList>
            <person name="Inwood S.N."/>
            <person name="Skelly J.G."/>
            <person name="Guhlin J."/>
            <person name="Harrop T.W.R."/>
            <person name="Goldson S.G."/>
            <person name="Dearden P.K."/>
        </authorList>
    </citation>
    <scope>NUCLEOTIDE SEQUENCE</scope>
    <source>
        <strain evidence="3">Irish</strain>
        <tissue evidence="3">Whole body</tissue>
    </source>
</reference>
<protein>
    <recommendedName>
        <fullName evidence="2">PKS/mFAS DH domain-containing protein</fullName>
    </recommendedName>
</protein>
<name>A0AA39KN61_9HYME</name>
<comment type="caution">
    <text evidence="3">The sequence shown here is derived from an EMBL/GenBank/DDBJ whole genome shotgun (WGS) entry which is preliminary data.</text>
</comment>
<dbReference type="AlphaFoldDB" id="A0AA39KN61"/>
<dbReference type="EMBL" id="JAQQBS010001399">
    <property type="protein sequence ID" value="KAK0167665.1"/>
    <property type="molecule type" value="Genomic_DNA"/>
</dbReference>
<evidence type="ECO:0000259" key="2">
    <source>
        <dbReference type="PROSITE" id="PS52019"/>
    </source>
</evidence>
<dbReference type="GO" id="GO:0006633">
    <property type="term" value="P:fatty acid biosynthetic process"/>
    <property type="evidence" value="ECO:0007669"/>
    <property type="project" value="TreeGrafter"/>
</dbReference>
<evidence type="ECO:0000313" key="4">
    <source>
        <dbReference type="Proteomes" id="UP001168990"/>
    </source>
</evidence>
<feature type="domain" description="PKS/mFAS DH" evidence="2">
    <location>
        <begin position="10"/>
        <end position="274"/>
    </location>
</feature>
<dbReference type="PANTHER" id="PTHR43775">
    <property type="entry name" value="FATTY ACID SYNTHASE"/>
    <property type="match status" value="1"/>
</dbReference>
<accession>A0AA39KN61</accession>
<evidence type="ECO:0000256" key="1">
    <source>
        <dbReference type="PROSITE-ProRule" id="PRU01363"/>
    </source>
</evidence>
<dbReference type="Gene3D" id="3.10.129.110">
    <property type="entry name" value="Polyketide synthase dehydratase"/>
    <property type="match status" value="1"/>
</dbReference>
<dbReference type="InterPro" id="IPR050091">
    <property type="entry name" value="PKS_NRPS_Biosynth_Enz"/>
</dbReference>
<dbReference type="PANTHER" id="PTHR43775:SF23">
    <property type="entry name" value="FATTY ACID SYNTHASE 3"/>
    <property type="match status" value="1"/>
</dbReference>
<gene>
    <name evidence="3" type="ORF">PV328_012461</name>
</gene>
<feature type="active site" description="Proton donor; for dehydratase activity" evidence="1">
    <location>
        <position position="197"/>
    </location>
</feature>
<sequence>MISPLIKWDHSDDWYVTSYKMQKKITSGERIIELSLADDDYQYMAGHVIDGRNLLPATGYLTFVWQTVGLMKGELYTEISVVFQDVKFLRATTLPKEGIIELTVVVQKGTGRFEIVEGGVAVVTGYIHTTLNPCMEKMNPKLPEKNESEEMTCKDFYKELRLRGYNYDGLFKGVKSATTNGSRGTIAWSDNWVAFMDNMLQIQILGIDSRSLCVPTGIQKLVIDTTSHFNQIRAMPKNNNDFPVYAIRKLNLIVSGGVEIRGLKVSVIPRRKRGGDPVLESYKYVAHRDRAKMSLKEAVH</sequence>
<dbReference type="Proteomes" id="UP001168990">
    <property type="component" value="Unassembled WGS sequence"/>
</dbReference>
<feature type="active site" description="Proton acceptor; for dehydratase activity" evidence="1">
    <location>
        <position position="47"/>
    </location>
</feature>
<feature type="non-terminal residue" evidence="3">
    <location>
        <position position="1"/>
    </location>
</feature>
<reference evidence="3" key="1">
    <citation type="journal article" date="2023" name="bioRxiv">
        <title>Scaffold-level genome assemblies of two parasitoid biocontrol wasps reveal the parthenogenesis mechanism and an associated novel virus.</title>
        <authorList>
            <person name="Inwood S."/>
            <person name="Skelly J."/>
            <person name="Guhlin J."/>
            <person name="Harrop T."/>
            <person name="Goldson S."/>
            <person name="Dearden P."/>
        </authorList>
    </citation>
    <scope>NUCLEOTIDE SEQUENCE</scope>
    <source>
        <strain evidence="3">Irish</strain>
        <tissue evidence="3">Whole body</tissue>
    </source>
</reference>
<dbReference type="InterPro" id="IPR049552">
    <property type="entry name" value="PKS_DH_N"/>
</dbReference>
<dbReference type="Gene3D" id="3.30.70.3290">
    <property type="match status" value="1"/>
</dbReference>
<dbReference type="GO" id="GO:0004312">
    <property type="term" value="F:fatty acid synthase activity"/>
    <property type="evidence" value="ECO:0007669"/>
    <property type="project" value="TreeGrafter"/>
</dbReference>
<feature type="region of interest" description="C-terminal hotdog fold" evidence="1">
    <location>
        <begin position="148"/>
        <end position="274"/>
    </location>
</feature>
<keyword evidence="4" id="KW-1185">Reference proteome</keyword>
<organism evidence="3 4">
    <name type="scientific">Microctonus aethiopoides</name>
    <dbReference type="NCBI Taxonomy" id="144406"/>
    <lineage>
        <taxon>Eukaryota</taxon>
        <taxon>Metazoa</taxon>
        <taxon>Ecdysozoa</taxon>
        <taxon>Arthropoda</taxon>
        <taxon>Hexapoda</taxon>
        <taxon>Insecta</taxon>
        <taxon>Pterygota</taxon>
        <taxon>Neoptera</taxon>
        <taxon>Endopterygota</taxon>
        <taxon>Hymenoptera</taxon>
        <taxon>Apocrita</taxon>
        <taxon>Ichneumonoidea</taxon>
        <taxon>Braconidae</taxon>
        <taxon>Euphorinae</taxon>
        <taxon>Microctonus</taxon>
    </lineage>
</organism>
<feature type="region of interest" description="N-terminal hotdog fold" evidence="1">
    <location>
        <begin position="10"/>
        <end position="134"/>
    </location>
</feature>
<evidence type="ECO:0000313" key="3">
    <source>
        <dbReference type="EMBL" id="KAK0167665.1"/>
    </source>
</evidence>
<dbReference type="Pfam" id="PF21089">
    <property type="entry name" value="PKS_DH_N"/>
    <property type="match status" value="1"/>
</dbReference>
<dbReference type="InterPro" id="IPR042104">
    <property type="entry name" value="PKS_dehydratase_sf"/>
</dbReference>